<keyword evidence="6" id="KW-0042">Antenna complex</keyword>
<dbReference type="Proteomes" id="UP000239936">
    <property type="component" value="Unassembled WGS sequence"/>
</dbReference>
<accession>A0A2S7XR79</accession>
<evidence type="ECO:0000256" key="11">
    <source>
        <dbReference type="ARBA" id="ARBA00022989"/>
    </source>
</evidence>
<proteinExistence type="inferred from homology"/>
<sequence>MANEKSLTGLTDAEAKEFNDFFTQGMSTFVGVAVFAHLLAWFWRPWL</sequence>
<keyword evidence="14" id="KW-0437">Light-harvesting polypeptide</keyword>
<gene>
    <name evidence="18" type="ORF">CXB77_10785</name>
</gene>
<evidence type="ECO:0000256" key="9">
    <source>
        <dbReference type="ARBA" id="ARBA00022842"/>
    </source>
</evidence>
<evidence type="ECO:0000256" key="10">
    <source>
        <dbReference type="ARBA" id="ARBA00022956"/>
    </source>
</evidence>
<keyword evidence="5" id="KW-0148">Chlorophyll</keyword>
<protein>
    <submittedName>
        <fullName evidence="18">Light-harvesting protein</fullName>
    </submittedName>
</protein>
<evidence type="ECO:0000256" key="12">
    <source>
        <dbReference type="ARBA" id="ARBA00022991"/>
    </source>
</evidence>
<reference evidence="18 19" key="1">
    <citation type="submission" date="2018-01" db="EMBL/GenBank/DDBJ databases">
        <title>The complete genome sequence of Chromatium okenii LaCa, a purple sulfur bacterium with a turbulent life.</title>
        <authorList>
            <person name="Luedin S.M."/>
            <person name="Liechti N."/>
            <person name="Storelli N."/>
            <person name="Danza F."/>
            <person name="Wittwer M."/>
            <person name="Pothier J.F."/>
            <person name="Tonolla M.A."/>
        </authorList>
    </citation>
    <scope>NUCLEOTIDE SEQUENCE [LARGE SCALE GENOMIC DNA]</scope>
    <source>
        <strain evidence="18 19">LaCa</strain>
    </source>
</reference>
<keyword evidence="19" id="KW-1185">Reference proteome</keyword>
<keyword evidence="10" id="KW-0076">Bacteriochlorophyll</keyword>
<dbReference type="PRINTS" id="PR00674">
    <property type="entry name" value="LIGHTHARVSTB"/>
</dbReference>
<evidence type="ECO:0000256" key="6">
    <source>
        <dbReference type="ARBA" id="ARBA00022549"/>
    </source>
</evidence>
<dbReference type="InterPro" id="IPR035889">
    <property type="entry name" value="Light-harvesting_complex"/>
</dbReference>
<dbReference type="RefSeq" id="WP_105073882.1">
    <property type="nucleotide sequence ID" value="NZ_JAFLKP010000012.1"/>
</dbReference>
<dbReference type="PIRSF" id="PIRSF002900">
    <property type="entry name" value="Antenna_beta"/>
    <property type="match status" value="1"/>
</dbReference>
<dbReference type="AlphaFoldDB" id="A0A2S7XR79"/>
<dbReference type="EMBL" id="PPGH01000035">
    <property type="protein sequence ID" value="PQJ96254.1"/>
    <property type="molecule type" value="Genomic_DNA"/>
</dbReference>
<dbReference type="GO" id="GO:0042314">
    <property type="term" value="F:bacteriochlorophyll binding"/>
    <property type="evidence" value="ECO:0007669"/>
    <property type="project" value="UniProtKB-KW"/>
</dbReference>
<evidence type="ECO:0000256" key="1">
    <source>
        <dbReference type="ARBA" id="ARBA00002455"/>
    </source>
</evidence>
<keyword evidence="7 16" id="KW-0812">Transmembrane</keyword>
<dbReference type="InterPro" id="IPR000066">
    <property type="entry name" value="Antenna_a/b"/>
</dbReference>
<feature type="binding site" description="axial binding residue" evidence="15">
    <location>
        <position position="37"/>
    </location>
    <ligand>
        <name>a bacteriochlorophyll</name>
        <dbReference type="ChEBI" id="CHEBI:38201"/>
    </ligand>
    <ligandPart>
        <name>Mg</name>
        <dbReference type="ChEBI" id="CHEBI:25107"/>
    </ligandPart>
</feature>
<dbReference type="GO" id="GO:0046872">
    <property type="term" value="F:metal ion binding"/>
    <property type="evidence" value="ECO:0007669"/>
    <property type="project" value="UniProtKB-KW"/>
</dbReference>
<dbReference type="OrthoDB" id="5739887at2"/>
<feature type="domain" description="Antenna complex alpha/beta subunit" evidence="17">
    <location>
        <begin position="12"/>
        <end position="47"/>
    </location>
</feature>
<keyword evidence="8 15" id="KW-0479">Metal-binding</keyword>
<organism evidence="18 19">
    <name type="scientific">Chromatium okenii</name>
    <dbReference type="NCBI Taxonomy" id="61644"/>
    <lineage>
        <taxon>Bacteria</taxon>
        <taxon>Pseudomonadati</taxon>
        <taxon>Pseudomonadota</taxon>
        <taxon>Gammaproteobacteria</taxon>
        <taxon>Chromatiales</taxon>
        <taxon>Chromatiaceae</taxon>
        <taxon>Chromatium</taxon>
    </lineage>
</organism>
<comment type="function">
    <text evidence="1">Antenna complexes are light-harvesting systems, which transfer the excitation energy to the reaction centers.</text>
</comment>
<evidence type="ECO:0000259" key="17">
    <source>
        <dbReference type="Pfam" id="PF00556"/>
    </source>
</evidence>
<keyword evidence="9 15" id="KW-0460">Magnesium</keyword>
<dbReference type="Gene3D" id="1.20.5.250">
    <property type="match status" value="1"/>
</dbReference>
<evidence type="ECO:0000256" key="3">
    <source>
        <dbReference type="ARBA" id="ARBA00011052"/>
    </source>
</evidence>
<evidence type="ECO:0000256" key="14">
    <source>
        <dbReference type="ARBA" id="ARBA00023243"/>
    </source>
</evidence>
<comment type="caution">
    <text evidence="18">The sequence shown here is derived from an EMBL/GenBank/DDBJ whole genome shotgun (WGS) entry which is preliminary data.</text>
</comment>
<evidence type="ECO:0000256" key="7">
    <source>
        <dbReference type="ARBA" id="ARBA00022692"/>
    </source>
</evidence>
<name>A0A2S7XR79_9GAMM</name>
<dbReference type="NCBIfam" id="NF040862">
    <property type="entry name" value="pufB_517_ASD"/>
    <property type="match status" value="1"/>
</dbReference>
<evidence type="ECO:0000256" key="5">
    <source>
        <dbReference type="ARBA" id="ARBA00022494"/>
    </source>
</evidence>
<evidence type="ECO:0000256" key="13">
    <source>
        <dbReference type="ARBA" id="ARBA00023136"/>
    </source>
</evidence>
<evidence type="ECO:0000256" key="4">
    <source>
        <dbReference type="ARBA" id="ARBA00022475"/>
    </source>
</evidence>
<keyword evidence="13 16" id="KW-0472">Membrane</keyword>
<keyword evidence="12" id="KW-0157">Chromophore</keyword>
<dbReference type="Pfam" id="PF00556">
    <property type="entry name" value="LHC"/>
    <property type="match status" value="1"/>
</dbReference>
<dbReference type="InterPro" id="IPR002362">
    <property type="entry name" value="LHB-1/5"/>
</dbReference>
<evidence type="ECO:0000313" key="18">
    <source>
        <dbReference type="EMBL" id="PQJ96254.1"/>
    </source>
</evidence>
<keyword evidence="4" id="KW-1003">Cell membrane</keyword>
<keyword evidence="11 16" id="KW-1133">Transmembrane helix</keyword>
<evidence type="ECO:0000313" key="19">
    <source>
        <dbReference type="Proteomes" id="UP000239936"/>
    </source>
</evidence>
<evidence type="ECO:0000256" key="16">
    <source>
        <dbReference type="SAM" id="Phobius"/>
    </source>
</evidence>
<dbReference type="GO" id="GO:0019684">
    <property type="term" value="P:photosynthesis, light reaction"/>
    <property type="evidence" value="ECO:0007669"/>
    <property type="project" value="InterPro"/>
</dbReference>
<dbReference type="InterPro" id="IPR023624">
    <property type="entry name" value="Antenna_beta_dom_sf"/>
</dbReference>
<comment type="similarity">
    <text evidence="3">Belongs to the antenna complex beta subunit family.</text>
</comment>
<dbReference type="GO" id="GO:0005886">
    <property type="term" value="C:plasma membrane"/>
    <property type="evidence" value="ECO:0007669"/>
    <property type="project" value="UniProtKB-SubCell"/>
</dbReference>
<evidence type="ECO:0000256" key="8">
    <source>
        <dbReference type="ARBA" id="ARBA00022723"/>
    </source>
</evidence>
<evidence type="ECO:0000256" key="2">
    <source>
        <dbReference type="ARBA" id="ARBA00004249"/>
    </source>
</evidence>
<feature type="transmembrane region" description="Helical" evidence="16">
    <location>
        <begin position="21"/>
        <end position="43"/>
    </location>
</feature>
<comment type="subcellular location">
    <subcellularLocation>
        <location evidence="2">Cell inner membrane</location>
        <topology evidence="2">Single-pass type II membrane protein</topology>
    </subcellularLocation>
</comment>
<evidence type="ECO:0000256" key="15">
    <source>
        <dbReference type="PIRSR" id="PIRSR002900-1"/>
    </source>
</evidence>
<dbReference type="GO" id="GO:0030077">
    <property type="term" value="C:plasma membrane light-harvesting complex"/>
    <property type="evidence" value="ECO:0007669"/>
    <property type="project" value="InterPro"/>
</dbReference>
<dbReference type="SUPFAM" id="SSF56918">
    <property type="entry name" value="Light-harvesting complex subunits"/>
    <property type="match status" value="1"/>
</dbReference>